<feature type="compositionally biased region" description="Polar residues" evidence="6">
    <location>
        <begin position="1328"/>
        <end position="1356"/>
    </location>
</feature>
<feature type="compositionally biased region" description="Polar residues" evidence="6">
    <location>
        <begin position="67"/>
        <end position="77"/>
    </location>
</feature>
<evidence type="ECO:0000256" key="4">
    <source>
        <dbReference type="ARBA" id="ARBA00023136"/>
    </source>
</evidence>
<evidence type="ECO:0000256" key="6">
    <source>
        <dbReference type="SAM" id="MobiDB-lite"/>
    </source>
</evidence>
<evidence type="ECO:0000256" key="7">
    <source>
        <dbReference type="SAM" id="Phobius"/>
    </source>
</evidence>
<feature type="region of interest" description="Disordered" evidence="6">
    <location>
        <begin position="240"/>
        <end position="262"/>
    </location>
</feature>
<feature type="compositionally biased region" description="Low complexity" evidence="6">
    <location>
        <begin position="186"/>
        <end position="201"/>
    </location>
</feature>
<evidence type="ECO:0000313" key="9">
    <source>
        <dbReference type="RefSeq" id="XP_058982243.1"/>
    </source>
</evidence>
<dbReference type="RefSeq" id="XP_058982243.1">
    <property type="nucleotide sequence ID" value="XM_059126260.1"/>
</dbReference>
<feature type="compositionally biased region" description="Basic and acidic residues" evidence="6">
    <location>
        <begin position="1703"/>
        <end position="1715"/>
    </location>
</feature>
<feature type="region of interest" description="Disordered" evidence="6">
    <location>
        <begin position="1505"/>
        <end position="1621"/>
    </location>
</feature>
<feature type="compositionally biased region" description="Gly residues" evidence="6">
    <location>
        <begin position="1684"/>
        <end position="1697"/>
    </location>
</feature>
<feature type="region of interest" description="Disordered" evidence="6">
    <location>
        <begin position="425"/>
        <end position="632"/>
    </location>
</feature>
<dbReference type="PANTHER" id="PTHR21676:SF6">
    <property type="entry name" value="PROTEIN STUM"/>
    <property type="match status" value="1"/>
</dbReference>
<feature type="compositionally biased region" description="Polar residues" evidence="6">
    <location>
        <begin position="940"/>
        <end position="965"/>
    </location>
</feature>
<feature type="compositionally biased region" description="Pro residues" evidence="6">
    <location>
        <begin position="659"/>
        <end position="670"/>
    </location>
</feature>
<feature type="compositionally biased region" description="Basic and acidic residues" evidence="6">
    <location>
        <begin position="453"/>
        <end position="467"/>
    </location>
</feature>
<dbReference type="PANTHER" id="PTHR21676">
    <property type="entry name" value="PROTEIN STUM"/>
    <property type="match status" value="1"/>
</dbReference>
<feature type="region of interest" description="Disordered" evidence="6">
    <location>
        <begin position="180"/>
        <end position="202"/>
    </location>
</feature>
<feature type="region of interest" description="Disordered" evidence="6">
    <location>
        <begin position="644"/>
        <end position="676"/>
    </location>
</feature>
<feature type="region of interest" description="Disordered" evidence="6">
    <location>
        <begin position="688"/>
        <end position="1361"/>
    </location>
</feature>
<dbReference type="Proteomes" id="UP001652621">
    <property type="component" value="Unplaced"/>
</dbReference>
<keyword evidence="2 7" id="KW-0812">Transmembrane</keyword>
<feature type="compositionally biased region" description="Polar residues" evidence="6">
    <location>
        <begin position="12"/>
        <end position="29"/>
    </location>
</feature>
<comment type="subcellular location">
    <subcellularLocation>
        <location evidence="1">Membrane</location>
        <topology evidence="1">Multi-pass membrane protein</topology>
    </subcellularLocation>
</comment>
<feature type="compositionally biased region" description="Polar residues" evidence="6">
    <location>
        <begin position="746"/>
        <end position="755"/>
    </location>
</feature>
<reference evidence="9" key="1">
    <citation type="submission" date="2025-08" db="UniProtKB">
        <authorList>
            <consortium name="RefSeq"/>
        </authorList>
    </citation>
    <scope>IDENTIFICATION</scope>
    <source>
        <strain evidence="9">Aabys</strain>
        <tissue evidence="9">Whole body</tissue>
    </source>
</reference>
<feature type="compositionally biased region" description="Basic and acidic residues" evidence="6">
    <location>
        <begin position="1443"/>
        <end position="1459"/>
    </location>
</feature>
<keyword evidence="4 7" id="KW-0472">Membrane</keyword>
<feature type="compositionally biased region" description="Polar residues" evidence="6">
    <location>
        <begin position="504"/>
        <end position="548"/>
    </location>
</feature>
<proteinExistence type="predicted"/>
<feature type="compositionally biased region" description="Low complexity" evidence="6">
    <location>
        <begin position="1030"/>
        <end position="1050"/>
    </location>
</feature>
<sequence>MNPSSSSSFSSPQPLFVNNSRPPSHSSTASKRETPSIIPLDYNYQVMAPSSLRPQTGRYPTHMMLPSRSSTRQSSNPEVDVDTEIEMEPAFNSLFGDPVPPPPPDDFLAGGFESPAFLRATSVELTSDEDQLLGASHQPARLFPQVPYTSLRGRRFSNISTPSPRNFEILPSAIPRLKPPDIQILPNSSGESSSGNQNSPNFRLLTPKEMLSASRGYEATQAEDVMELKETYTISDNRSLREYSEATTTRKSSSVAREEAPADMDLTTLSPPQKTDMMPHQFSNESYSSGEWFRQASLEYPEFNKMPTLRPSSKNVMSIKRDEMPLSSPVAAMINDSNGSSSGAEERFMSSTQILPEPSVSLASLGVPDRPPSPSPSCLRSLEESPSLILSPREYIKQRRKSVFAPQVSGDSLEDEEEPLSLLGEAVDDESSSPLPPLPPPPIPPQPQLISEDSLREPETPLLRERSPVILKDSITTGGDFRVEQSRLHKKTSFTILNEKPLPMSSQSQSPRYQRTRELSSPSLIPSRSATPSKSPMQRKSLSSTQLKLPQLMPTLAETPIEDSPRPSVQFDMSGRYSPSKLPTQKGILHQREPLTAHRPSPTKRRPSAPLNEPMDHKKPHMKSMEALPMITDPYRTSIPRLNRSALDLRPEKAVFPPGALPRPIKPNPNPTRKQKGLLKVLNHEEILSRIPSQSNWASMEDLTMESKGKPLLSPLHDPKTRRRSSSTSPSRRSSTQTTSDRRSSNLSSVTTSDFSFRRPSLGGGAKPKASSTPQTPKRRKSTYQLPSPGSRRKSSSSSSVVITTTGATGRPLRTKIAKPTPLSPIIGTPNKDSSSAQSPTHAMRTPAAPPSDSMSDSNSRRDSLSKIPIRSQTNSRASSRLEMHESRTGSMAGSPMKEMYDDMPMAGSRSGSRASEHVGAQPGSRSGSRASQYGGAQVGSRSGSRASQYGGVQQHETIATSRSQSRAEGRSESRMDSRSQSRHEEGRSESRMDSRSQSRHEERTHSRMESRVASRAEERAQSRMDSRTGSRAGSRSTSRAGSRVGSRAASRAESRTQSRSQSRAASRNESRAASRSTSRASTRPISLPGSRPQSRMDLAKEIANSRSNSRLSMHSVHRGGSTSPQGERKSPSKSPVERRRKSISVSPKRTTPRRSAARRSSVSPRRAKSKSRSRSRSKSRASPERSSRSRIPVSHKDDLSQSRASGRRKPPIPSSDIRRTSSMKAKATTGKQQTSAKKTPSTVRKTEAGARRTPSSVRRNGGGAAKKETTPGTARKPGLPPTKPAVPKREPSNLARKPAGVGPSTKKREPSSLNLKKKAGDAKPGTSAATKPQANGKKTTSAAVGSSKSDTSSSAMGKPLKSDMASTFVVQKNGEPAGATATATAAVAAADVATLSALKRQPSSMSLMRVSSKISLLGKKRSDSNLSKKTLDLIVPETPGKANEKRSTSPTKQLRDDTGSPVPAAAILEKSQKTLENIQKTVTEATEEIQKTISENLTDLKSFEQDMGLTSDSGASPTASITTVVEKKPSGVGKATGESVSRLGTAEDPSGKGGQKSPMPPSQPIEASVSVVNPADGSQMTPTQGGQGGGSADSSHHADISTAAAMTAAGTSERVSEPSAISVMPEVECESANLQSYNVIAGEPDSKVMSSAMDAEGGRKAAHGDDSAADDYESEAKRRSPDGQGGSHGGGSGKGSGSQEYLENKSLDNEDDSPRGCCRCCAKFCMPCRRSRCSRCCQRKRKAKHDEATQPVLSATSSATTTNLQLVDEKDAQKKPSCWQKLNCCKSCCGKKGKDKDLVRKPTPAPPLRPMGPPKQSRCGLCLSKIFCCRSVNKIDPKTGDETEVKKCCFCIPCRRKRQHSAAGSMAGSTVAWQDPEAGITPTDAAVLEGQDVVEKQGCCKRFCNFLLCCRKKKVAVSDSRRQSIRAPPPEDTRRKLHVDLVEYTSKMKGAIPVLPLCLAWFCAICNILIPGLGTLLSGFFCLCVGIPRFSHYDSAKARLGSLIINIIVGMAQFFCVLFCFVGWGWSIWWGTIMLKCAKKLSKIRKVERLEMEEEKRQAAAAAATAAAAAAAAEAAKA</sequence>
<feature type="compositionally biased region" description="Low complexity" evidence="6">
    <location>
        <begin position="1603"/>
        <end position="1612"/>
    </location>
</feature>
<feature type="compositionally biased region" description="Polar residues" evidence="6">
    <location>
        <begin position="1230"/>
        <end position="1244"/>
    </location>
</feature>
<feature type="region of interest" description="Disordered" evidence="6">
    <location>
        <begin position="362"/>
        <end position="384"/>
    </location>
</feature>
<protein>
    <submittedName>
        <fullName evidence="9">Protein stum</fullName>
    </submittedName>
</protein>
<feature type="transmembrane region" description="Helical" evidence="7">
    <location>
        <begin position="1960"/>
        <end position="1989"/>
    </location>
</feature>
<evidence type="ECO:0000256" key="5">
    <source>
        <dbReference type="SAM" id="Coils"/>
    </source>
</evidence>
<feature type="compositionally biased region" description="Basic residues" evidence="6">
    <location>
        <begin position="1166"/>
        <end position="1180"/>
    </location>
</feature>
<feature type="compositionally biased region" description="Polar residues" evidence="6">
    <location>
        <begin position="245"/>
        <end position="255"/>
    </location>
</feature>
<evidence type="ECO:0000256" key="1">
    <source>
        <dbReference type="ARBA" id="ARBA00004141"/>
    </source>
</evidence>
<feature type="coiled-coil region" evidence="5">
    <location>
        <begin position="1469"/>
        <end position="1496"/>
    </location>
</feature>
<keyword evidence="3 7" id="KW-1133">Transmembrane helix</keyword>
<name>A0ABM3V8X5_MUSDO</name>
<keyword evidence="5" id="KW-0175">Coiled coil</keyword>
<feature type="compositionally biased region" description="Polar residues" evidence="6">
    <location>
        <begin position="1509"/>
        <end position="1524"/>
    </location>
</feature>
<feature type="region of interest" description="Disordered" evidence="6">
    <location>
        <begin position="1429"/>
        <end position="1463"/>
    </location>
</feature>
<feature type="compositionally biased region" description="Pro residues" evidence="6">
    <location>
        <begin position="434"/>
        <end position="447"/>
    </location>
</feature>
<feature type="region of interest" description="Disordered" evidence="6">
    <location>
        <begin position="1651"/>
        <end position="1715"/>
    </location>
</feature>
<keyword evidence="8" id="KW-1185">Reference proteome</keyword>
<evidence type="ECO:0000256" key="2">
    <source>
        <dbReference type="ARBA" id="ARBA00022692"/>
    </source>
</evidence>
<dbReference type="InterPro" id="IPR026673">
    <property type="entry name" value="SPEC3/Stum"/>
</dbReference>
<feature type="compositionally biased region" description="Basic and acidic residues" evidence="6">
    <location>
        <begin position="966"/>
        <end position="1029"/>
    </location>
</feature>
<dbReference type="GeneID" id="105261503"/>
<accession>A0ABM3V8X5</accession>
<gene>
    <name evidence="9" type="primary">LOC105261503</name>
</gene>
<feature type="compositionally biased region" description="Low complexity" evidence="6">
    <location>
        <begin position="1"/>
        <end position="11"/>
    </location>
</feature>
<feature type="compositionally biased region" description="Low complexity" evidence="6">
    <location>
        <begin position="726"/>
        <end position="739"/>
    </location>
</feature>
<feature type="compositionally biased region" description="Low complexity" evidence="6">
    <location>
        <begin position="1074"/>
        <end position="1084"/>
    </location>
</feature>
<feature type="region of interest" description="Disordered" evidence="6">
    <location>
        <begin position="1"/>
        <end position="77"/>
    </location>
</feature>
<feature type="transmembrane region" description="Helical" evidence="7">
    <location>
        <begin position="2001"/>
        <end position="2027"/>
    </location>
</feature>
<dbReference type="Pfam" id="PF15795">
    <property type="entry name" value="Spec3"/>
    <property type="match status" value="1"/>
</dbReference>
<feature type="compositionally biased region" description="Basic and acidic residues" evidence="6">
    <location>
        <begin position="1657"/>
        <end position="1667"/>
    </location>
</feature>
<evidence type="ECO:0000256" key="3">
    <source>
        <dbReference type="ARBA" id="ARBA00022989"/>
    </source>
</evidence>
<feature type="compositionally biased region" description="Polar residues" evidence="6">
    <location>
        <begin position="831"/>
        <end position="841"/>
    </location>
</feature>
<evidence type="ECO:0000313" key="8">
    <source>
        <dbReference type="Proteomes" id="UP001652621"/>
    </source>
</evidence>
<organism evidence="8 9">
    <name type="scientific">Musca domestica</name>
    <name type="common">House fly</name>
    <dbReference type="NCBI Taxonomy" id="7370"/>
    <lineage>
        <taxon>Eukaryota</taxon>
        <taxon>Metazoa</taxon>
        <taxon>Ecdysozoa</taxon>
        <taxon>Arthropoda</taxon>
        <taxon>Hexapoda</taxon>
        <taxon>Insecta</taxon>
        <taxon>Pterygota</taxon>
        <taxon>Neoptera</taxon>
        <taxon>Endopterygota</taxon>
        <taxon>Diptera</taxon>
        <taxon>Brachycera</taxon>
        <taxon>Muscomorpha</taxon>
        <taxon>Muscoidea</taxon>
        <taxon>Muscidae</taxon>
        <taxon>Musca</taxon>
    </lineage>
</organism>